<feature type="compositionally biased region" description="Low complexity" evidence="1">
    <location>
        <begin position="1"/>
        <end position="20"/>
    </location>
</feature>
<feature type="domain" description="DH" evidence="3">
    <location>
        <begin position="55"/>
        <end position="359"/>
    </location>
</feature>
<dbReference type="STRING" id="5762.D2VEN0"/>
<feature type="compositionally biased region" description="Low complexity" evidence="1">
    <location>
        <begin position="157"/>
        <end position="230"/>
    </location>
</feature>
<proteinExistence type="predicted"/>
<dbReference type="Gene3D" id="2.30.29.30">
    <property type="entry name" value="Pleckstrin-homology domain (PH domain)/Phosphotyrosine-binding domain (PTB)"/>
    <property type="match status" value="1"/>
</dbReference>
<dbReference type="InterPro" id="IPR001849">
    <property type="entry name" value="PH_domain"/>
</dbReference>
<feature type="compositionally biased region" description="Low complexity" evidence="1">
    <location>
        <begin position="756"/>
        <end position="775"/>
    </location>
</feature>
<dbReference type="PANTHER" id="PTHR12673:SF159">
    <property type="entry name" value="LD03170P"/>
    <property type="match status" value="1"/>
</dbReference>
<dbReference type="SUPFAM" id="SSF50729">
    <property type="entry name" value="PH domain-like"/>
    <property type="match status" value="1"/>
</dbReference>
<accession>D2VEN0</accession>
<keyword evidence="5" id="KW-1185">Reference proteome</keyword>
<feature type="region of interest" description="Disordered" evidence="1">
    <location>
        <begin position="755"/>
        <end position="775"/>
    </location>
</feature>
<feature type="region of interest" description="Disordered" evidence="1">
    <location>
        <begin position="430"/>
        <end position="479"/>
    </location>
</feature>
<gene>
    <name evidence="4" type="ORF">NAEGRDRAFT_67333</name>
</gene>
<dbReference type="SMART" id="SM00325">
    <property type="entry name" value="RhoGEF"/>
    <property type="match status" value="1"/>
</dbReference>
<feature type="compositionally biased region" description="Low complexity" evidence="1">
    <location>
        <begin position="140"/>
        <end position="150"/>
    </location>
</feature>
<dbReference type="InParanoid" id="D2VEN0"/>
<name>D2VEN0_NAEGR</name>
<feature type="compositionally biased region" description="Low complexity" evidence="1">
    <location>
        <begin position="824"/>
        <end position="840"/>
    </location>
</feature>
<evidence type="ECO:0000313" key="4">
    <source>
        <dbReference type="EMBL" id="EFC44529.1"/>
    </source>
</evidence>
<evidence type="ECO:0000313" key="5">
    <source>
        <dbReference type="Proteomes" id="UP000006671"/>
    </source>
</evidence>
<dbReference type="Pfam" id="PF00621">
    <property type="entry name" value="RhoGEF"/>
    <property type="match status" value="2"/>
</dbReference>
<feature type="region of interest" description="Disordered" evidence="1">
    <location>
        <begin position="1"/>
        <end position="48"/>
    </location>
</feature>
<evidence type="ECO:0000256" key="1">
    <source>
        <dbReference type="SAM" id="MobiDB-lite"/>
    </source>
</evidence>
<dbReference type="OrthoDB" id="207120at2759"/>
<feature type="domain" description="PH" evidence="2">
    <location>
        <begin position="394"/>
        <end position="566"/>
    </location>
</feature>
<dbReference type="eggNOG" id="KOG3522">
    <property type="taxonomic scope" value="Eukaryota"/>
</dbReference>
<organism evidence="5">
    <name type="scientific">Naegleria gruberi</name>
    <name type="common">Amoeba</name>
    <dbReference type="NCBI Taxonomy" id="5762"/>
    <lineage>
        <taxon>Eukaryota</taxon>
        <taxon>Discoba</taxon>
        <taxon>Heterolobosea</taxon>
        <taxon>Tetramitia</taxon>
        <taxon>Eutetramitia</taxon>
        <taxon>Vahlkampfiidae</taxon>
        <taxon>Naegleria</taxon>
    </lineage>
</organism>
<reference evidence="4 5" key="1">
    <citation type="journal article" date="2010" name="Cell">
        <title>The genome of Naegleria gruberi illuminates early eukaryotic versatility.</title>
        <authorList>
            <person name="Fritz-Laylin L.K."/>
            <person name="Prochnik S.E."/>
            <person name="Ginger M.L."/>
            <person name="Dacks J.B."/>
            <person name="Carpenter M.L."/>
            <person name="Field M.C."/>
            <person name="Kuo A."/>
            <person name="Paredez A."/>
            <person name="Chapman J."/>
            <person name="Pham J."/>
            <person name="Shu S."/>
            <person name="Neupane R."/>
            <person name="Cipriano M."/>
            <person name="Mancuso J."/>
            <person name="Tu H."/>
            <person name="Salamov A."/>
            <person name="Lindquist E."/>
            <person name="Shapiro H."/>
            <person name="Lucas S."/>
            <person name="Grigoriev I.V."/>
            <person name="Cande W.Z."/>
            <person name="Fulton C."/>
            <person name="Rokhsar D.S."/>
            <person name="Dawson S.C."/>
        </authorList>
    </citation>
    <scope>NUCLEOTIDE SEQUENCE [LARGE SCALE GENOMIC DNA]</scope>
    <source>
        <strain evidence="4 5">NEG-M</strain>
    </source>
</reference>
<dbReference type="GeneID" id="8848477"/>
<evidence type="ECO:0000259" key="3">
    <source>
        <dbReference type="PROSITE" id="PS50010"/>
    </source>
</evidence>
<feature type="compositionally biased region" description="Low complexity" evidence="1">
    <location>
        <begin position="34"/>
        <end position="47"/>
    </location>
</feature>
<dbReference type="VEuPathDB" id="AmoebaDB:NAEGRDRAFT_67333"/>
<feature type="compositionally biased region" description="Low complexity" evidence="1">
    <location>
        <begin position="430"/>
        <end position="447"/>
    </location>
</feature>
<feature type="region of interest" description="Disordered" evidence="1">
    <location>
        <begin position="140"/>
        <end position="231"/>
    </location>
</feature>
<dbReference type="PROSITE" id="PS50010">
    <property type="entry name" value="DH_2"/>
    <property type="match status" value="1"/>
</dbReference>
<dbReference type="InterPro" id="IPR051092">
    <property type="entry name" value="FYVE_RhoGEF_PH"/>
</dbReference>
<dbReference type="Gene3D" id="1.20.900.10">
    <property type="entry name" value="Dbl homology (DH) domain"/>
    <property type="match status" value="2"/>
</dbReference>
<dbReference type="PANTHER" id="PTHR12673">
    <property type="entry name" value="FACIOGENITAL DYSPLASIA PROTEIN"/>
    <property type="match status" value="1"/>
</dbReference>
<feature type="region of interest" description="Disordered" evidence="1">
    <location>
        <begin position="809"/>
        <end position="850"/>
    </location>
</feature>
<dbReference type="EMBL" id="GG738867">
    <property type="protein sequence ID" value="EFC44529.1"/>
    <property type="molecule type" value="Genomic_DNA"/>
</dbReference>
<dbReference type="Proteomes" id="UP000006671">
    <property type="component" value="Unassembled WGS sequence"/>
</dbReference>
<dbReference type="InterPro" id="IPR035899">
    <property type="entry name" value="DBL_dom_sf"/>
</dbReference>
<feature type="compositionally biased region" description="Low complexity" evidence="1">
    <location>
        <begin position="456"/>
        <end position="479"/>
    </location>
</feature>
<dbReference type="KEGG" id="ngr:NAEGRDRAFT_67333"/>
<feature type="compositionally biased region" description="Polar residues" evidence="1">
    <location>
        <begin position="811"/>
        <end position="823"/>
    </location>
</feature>
<dbReference type="SUPFAM" id="SSF48065">
    <property type="entry name" value="DBL homology domain (DH-domain)"/>
    <property type="match status" value="1"/>
</dbReference>
<feature type="compositionally biased region" description="Low complexity" evidence="1">
    <location>
        <begin position="884"/>
        <end position="916"/>
    </location>
</feature>
<dbReference type="AlphaFoldDB" id="D2VEN0"/>
<dbReference type="RefSeq" id="XP_002677273.1">
    <property type="nucleotide sequence ID" value="XM_002677227.1"/>
</dbReference>
<dbReference type="PROSITE" id="PS50003">
    <property type="entry name" value="PH_DOMAIN"/>
    <property type="match status" value="1"/>
</dbReference>
<feature type="region of interest" description="Disordered" evidence="1">
    <location>
        <begin position="881"/>
        <end position="926"/>
    </location>
</feature>
<dbReference type="GO" id="GO:0005737">
    <property type="term" value="C:cytoplasm"/>
    <property type="evidence" value="ECO:0007669"/>
    <property type="project" value="TreeGrafter"/>
</dbReference>
<dbReference type="InterPro" id="IPR011993">
    <property type="entry name" value="PH-like_dom_sf"/>
</dbReference>
<sequence>MSVAQQQQPVVHTTTQQQQHINHHHHQQQEQHHSSTTTNNQQQLQQEQRQKLLNKRKLVIQEIFQTEKEYVNALETLDNIFITPIKQQQLLKEEDTNELFKDIQIILAVNKEVLSFIDIFIKYMEDHNYNDDDLNNTLNTLNSSNNNGNNSVGGVGSSSVSVGGNTLEVNNNSNNNNNTISPSTPTSGNDFTSSFSNNSQPTTPTTNNTSNTNTNTTNTSNTTNTNSNNNKEIEQKKRNALILGKKITPTLGDIFHLMSDYLKSYSSYCNKYELIFKMIEEKKQKKSKFRKFLERTEFTPDAFNDSIISFMIKPVQRIPRYEMLLRESIKTTPQDHHDYSRLISAAQKINNVASRVNEKIREQLCRERAIQLSQQFNSDQLPFELVKSSRKFIAHTVMGYISDRSGIQMRCFILYNDLILLCNYTGSSNSNSNNNSNNNSNSTSNSTDQMMTQFFNNSNNSNNTSNSNTNNNNTNNLTNITNINETYSNEQKKKEVEIFDNPKVKFHLRCAISLLSTPLIWAESLPDGYCIENAFKLVTRDKTFILFTENKIQRDYWVQLINDQMDKLKKQLPHLNEESNANEIMLVNSRYFYYASGSEKDKRIEMLNSQMSDSSERLKIETSLQQDHLNLIIEQIQKDVDFIDQQCYDHEYVQSMNYLKLQPSHPLSNSHSQHRLSVNSLNNTCVLSPSIDDINNNSNGSGNNLLSNLNSSSASNLITTSAAAAANNSSNSNSSSSISQSKRNSTSIKSLFSGGSVNSNATTPTSSVATSPVSVSHGNSLSLSNLYDHHGAHSPSSSYGSSPPVYLSPSNNALSPSHHQTGHLSASIALRSSSSTSTTTNRDRSNSLYNTRIVIPQQRNSQSPTILKELFQKLNTDFQDQELSTSTSNSTSNNMTTSTSSISSNNSNTNNSNNTNKRFIYKKVNS</sequence>
<dbReference type="GO" id="GO:0005085">
    <property type="term" value="F:guanyl-nucleotide exchange factor activity"/>
    <property type="evidence" value="ECO:0007669"/>
    <property type="project" value="InterPro"/>
</dbReference>
<dbReference type="InterPro" id="IPR000219">
    <property type="entry name" value="DH_dom"/>
</dbReference>
<evidence type="ECO:0000259" key="2">
    <source>
        <dbReference type="PROSITE" id="PS50003"/>
    </source>
</evidence>
<protein>
    <submittedName>
        <fullName evidence="4">RhoGEF domain-containing protein</fullName>
    </submittedName>
</protein>